<dbReference type="PANTHER" id="PTHR40688">
    <property type="match status" value="1"/>
</dbReference>
<keyword evidence="2" id="KW-0812">Transmembrane</keyword>
<name>A0A0L0C5G4_LUCCU</name>
<dbReference type="Pfam" id="PF01402">
    <property type="entry name" value="RHH_1"/>
    <property type="match status" value="1"/>
</dbReference>
<protein>
    <recommendedName>
        <fullName evidence="3">Ribbon-helix-helix protein CopG domain-containing protein</fullName>
    </recommendedName>
</protein>
<keyword evidence="5" id="KW-1185">Reference proteome</keyword>
<evidence type="ECO:0000256" key="2">
    <source>
        <dbReference type="SAM" id="Phobius"/>
    </source>
</evidence>
<feature type="transmembrane region" description="Helical" evidence="2">
    <location>
        <begin position="445"/>
        <end position="466"/>
    </location>
</feature>
<dbReference type="InterPro" id="IPR052991">
    <property type="entry name" value="Non-func_TypeII_TA_Antitoxin"/>
</dbReference>
<reference evidence="4 5" key="1">
    <citation type="journal article" date="2015" name="Nat. Commun.">
        <title>Lucilia cuprina genome unlocks parasitic fly biology to underpin future interventions.</title>
        <authorList>
            <person name="Anstead C.A."/>
            <person name="Korhonen P.K."/>
            <person name="Young N.D."/>
            <person name="Hall R.S."/>
            <person name="Jex A.R."/>
            <person name="Murali S.C."/>
            <person name="Hughes D.S."/>
            <person name="Lee S.F."/>
            <person name="Perry T."/>
            <person name="Stroehlein A.J."/>
            <person name="Ansell B.R."/>
            <person name="Breugelmans B."/>
            <person name="Hofmann A."/>
            <person name="Qu J."/>
            <person name="Dugan S."/>
            <person name="Lee S.L."/>
            <person name="Chao H."/>
            <person name="Dinh H."/>
            <person name="Han Y."/>
            <person name="Doddapaneni H.V."/>
            <person name="Worley K.C."/>
            <person name="Muzny D.M."/>
            <person name="Ioannidis P."/>
            <person name="Waterhouse R.M."/>
            <person name="Zdobnov E.M."/>
            <person name="James P.J."/>
            <person name="Bagnall N.H."/>
            <person name="Kotze A.C."/>
            <person name="Gibbs R.A."/>
            <person name="Richards S."/>
            <person name="Batterham P."/>
            <person name="Gasser R.B."/>
        </authorList>
    </citation>
    <scope>NUCLEOTIDE SEQUENCE [LARGE SCALE GENOMIC DNA]</scope>
    <source>
        <strain evidence="4 5">LS</strain>
        <tissue evidence="4">Full body</tissue>
    </source>
</reference>
<evidence type="ECO:0000259" key="3">
    <source>
        <dbReference type="Pfam" id="PF01402"/>
    </source>
</evidence>
<keyword evidence="2" id="KW-0472">Membrane</keyword>
<feature type="domain" description="Ribbon-helix-helix protein CopG" evidence="3">
    <location>
        <begin position="75"/>
        <end position="115"/>
    </location>
</feature>
<proteinExistence type="predicted"/>
<dbReference type="InterPro" id="IPR002145">
    <property type="entry name" value="CopG"/>
</dbReference>
<evidence type="ECO:0000313" key="5">
    <source>
        <dbReference type="Proteomes" id="UP000037069"/>
    </source>
</evidence>
<feature type="transmembrane region" description="Helical" evidence="2">
    <location>
        <begin position="486"/>
        <end position="508"/>
    </location>
</feature>
<dbReference type="Gene3D" id="3.30.2310.20">
    <property type="entry name" value="RelE-like"/>
    <property type="match status" value="1"/>
</dbReference>
<feature type="transmembrane region" description="Helical" evidence="2">
    <location>
        <begin position="282"/>
        <end position="300"/>
    </location>
</feature>
<dbReference type="AlphaFoldDB" id="A0A0L0C5G4"/>
<sequence length="658" mass="74713">MFIIALMDVVLVILRGVVTRLYLSFDADWALWYTTRKNESRVYALAHIGFCPDFSPKMVLRLSVLNLTPEHNATKVLTAHVPLAMADKVDEIAARLERSRGWVMKQALSSWIAQEEIRDRLTREALVDVECGQVIDHQAVRAWAESLSSEQPLPTHPVAAARVVQTLTQVPESLLVKNPRIGEQLFQFTPHEVRRVFVMDYELRYEIIDTTLYVLRLWHTREDHPNQGLSLFYPLVITHYYSYRDKIIATMKTPCNTEMNFAHRPAIIVMDNPLKAKEARRFKVMMVILMFVVLGIALFSQQVFLPKIKQAEAQFTHDMMKPQMMRLAEQGKVPARLWLAEYYPDAHTEATLDALVVEGNAQAMMLKAQLVYATNKALSLSLIRRAAQEGEPRAVKSLMSKPNHSRELAQWHDDNTVPASSETPVETVELARACEREWHRVDSSVLNGLSYLIAGAFLWWLLHGLFNGMWSGDAVIPDAQWRVKDILNVAIDILVAASGVSALSNAAAEKANAMKKRDYSEIDPQIAPLVAAFNQAGFITYASCQGHGWPVHDIKPYIAFQAEMTQVRPFLSRLRQDALSTRPQLRWGWNITGHFNCEWVLCDFHVAIVMKNQGESMIDPVIAPLVEAFNQCGLVTIASCQGHGWPPHPRKRLYWNDC</sequence>
<dbReference type="CDD" id="cd22233">
    <property type="entry name" value="RHH_CopAso-like"/>
    <property type="match status" value="1"/>
</dbReference>
<organism evidence="4 5">
    <name type="scientific">Lucilia cuprina</name>
    <name type="common">Green bottle fly</name>
    <name type="synonym">Australian sheep blowfly</name>
    <dbReference type="NCBI Taxonomy" id="7375"/>
    <lineage>
        <taxon>Eukaryota</taxon>
        <taxon>Metazoa</taxon>
        <taxon>Ecdysozoa</taxon>
        <taxon>Arthropoda</taxon>
        <taxon>Hexapoda</taxon>
        <taxon>Insecta</taxon>
        <taxon>Pterygota</taxon>
        <taxon>Neoptera</taxon>
        <taxon>Endopterygota</taxon>
        <taxon>Diptera</taxon>
        <taxon>Brachycera</taxon>
        <taxon>Muscomorpha</taxon>
        <taxon>Oestroidea</taxon>
        <taxon>Calliphoridae</taxon>
        <taxon>Luciliinae</taxon>
        <taxon>Lucilia</taxon>
    </lineage>
</organism>
<dbReference type="Proteomes" id="UP000037069">
    <property type="component" value="Unassembled WGS sequence"/>
</dbReference>
<keyword evidence="1" id="KW-1277">Toxin-antitoxin system</keyword>
<evidence type="ECO:0000256" key="1">
    <source>
        <dbReference type="ARBA" id="ARBA00022649"/>
    </source>
</evidence>
<dbReference type="PANTHER" id="PTHR40688:SF2">
    <property type="entry name" value="RIBBON-HELIX-HELIX PROTEIN COPG DOMAIN-CONTAINING PROTEIN"/>
    <property type="match status" value="1"/>
</dbReference>
<accession>A0A0L0C5G4</accession>
<dbReference type="Pfam" id="PF05016">
    <property type="entry name" value="ParE_toxin"/>
    <property type="match status" value="1"/>
</dbReference>
<dbReference type="GO" id="GO:0006355">
    <property type="term" value="P:regulation of DNA-templated transcription"/>
    <property type="evidence" value="ECO:0007669"/>
    <property type="project" value="InterPro"/>
</dbReference>
<dbReference type="InterPro" id="IPR010985">
    <property type="entry name" value="Ribbon_hlx_hlx"/>
</dbReference>
<comment type="caution">
    <text evidence="4">The sequence shown here is derived from an EMBL/GenBank/DDBJ whole genome shotgun (WGS) entry which is preliminary data.</text>
</comment>
<dbReference type="InterPro" id="IPR035093">
    <property type="entry name" value="RelE/ParE_toxin_dom_sf"/>
</dbReference>
<evidence type="ECO:0000313" key="4">
    <source>
        <dbReference type="EMBL" id="KNC27476.1"/>
    </source>
</evidence>
<dbReference type="EMBL" id="JRES01000894">
    <property type="protein sequence ID" value="KNC27476.1"/>
    <property type="molecule type" value="Genomic_DNA"/>
</dbReference>
<dbReference type="SUPFAM" id="SSF47598">
    <property type="entry name" value="Ribbon-helix-helix"/>
    <property type="match status" value="1"/>
</dbReference>
<gene>
    <name evidence="4" type="ORF">FF38_09581</name>
</gene>
<dbReference type="InterPro" id="IPR007712">
    <property type="entry name" value="RelE/ParE_toxin"/>
</dbReference>
<keyword evidence="2" id="KW-1133">Transmembrane helix</keyword>